<name>A0AAV7K6R5_9METZ</name>
<dbReference type="EMBL" id="JAKMXF010000133">
    <property type="protein sequence ID" value="KAI6656863.1"/>
    <property type="molecule type" value="Genomic_DNA"/>
</dbReference>
<gene>
    <name evidence="1" type="ORF">LOD99_16166</name>
</gene>
<organism evidence="1 2">
    <name type="scientific">Oopsacas minuta</name>
    <dbReference type="NCBI Taxonomy" id="111878"/>
    <lineage>
        <taxon>Eukaryota</taxon>
        <taxon>Metazoa</taxon>
        <taxon>Porifera</taxon>
        <taxon>Hexactinellida</taxon>
        <taxon>Hexasterophora</taxon>
        <taxon>Lyssacinosida</taxon>
        <taxon>Leucopsacidae</taxon>
        <taxon>Oopsacas</taxon>
    </lineage>
</organism>
<proteinExistence type="predicted"/>
<reference evidence="1 2" key="1">
    <citation type="journal article" date="2023" name="BMC Biol.">
        <title>The compact genome of the sponge Oopsacas minuta (Hexactinellida) is lacking key metazoan core genes.</title>
        <authorList>
            <person name="Santini S."/>
            <person name="Schenkelaars Q."/>
            <person name="Jourda C."/>
            <person name="Duchesne M."/>
            <person name="Belahbib H."/>
            <person name="Rocher C."/>
            <person name="Selva M."/>
            <person name="Riesgo A."/>
            <person name="Vervoort M."/>
            <person name="Leys S.P."/>
            <person name="Kodjabachian L."/>
            <person name="Le Bivic A."/>
            <person name="Borchiellini C."/>
            <person name="Claverie J.M."/>
            <person name="Renard E."/>
        </authorList>
    </citation>
    <scope>NUCLEOTIDE SEQUENCE [LARGE SCALE GENOMIC DNA]</scope>
    <source>
        <strain evidence="1">SPO-2</strain>
    </source>
</reference>
<sequence>MQADPEQLEMLGKSPVPLLPYYLAKSCSKEFDSYDSCLKRYGNPLKCQDNGKKASSCFSGFWRNMGTDCAGTIGRDATDDKGQFKREFLNTFDNCLNTVSQKDNGSESYTELVTPLENLPTDPNDLHMSCSSMGFMFSRRSCINKFESYKKCRKSSDAIGCSDQGRDLALCTLNYTSGVVNRCIDNVSSFYTAQGGIDKSASPPNNLDILSQFYKCLSSN</sequence>
<accession>A0AAV7K6R5</accession>
<evidence type="ECO:0000313" key="2">
    <source>
        <dbReference type="Proteomes" id="UP001165289"/>
    </source>
</evidence>
<evidence type="ECO:0000313" key="1">
    <source>
        <dbReference type="EMBL" id="KAI6656863.1"/>
    </source>
</evidence>
<dbReference type="AlphaFoldDB" id="A0AAV7K6R5"/>
<comment type="caution">
    <text evidence="1">The sequence shown here is derived from an EMBL/GenBank/DDBJ whole genome shotgun (WGS) entry which is preliminary data.</text>
</comment>
<dbReference type="Proteomes" id="UP001165289">
    <property type="component" value="Unassembled WGS sequence"/>
</dbReference>
<keyword evidence="2" id="KW-1185">Reference proteome</keyword>
<protein>
    <submittedName>
        <fullName evidence="1">Uncharacterized protein</fullName>
    </submittedName>
</protein>